<dbReference type="Pfam" id="PF18147">
    <property type="entry name" value="Suv3_C_1"/>
    <property type="match status" value="1"/>
</dbReference>
<dbReference type="GO" id="GO:0045025">
    <property type="term" value="C:mitochondrial degradosome"/>
    <property type="evidence" value="ECO:0007669"/>
    <property type="project" value="TreeGrafter"/>
</dbReference>
<evidence type="ECO:0000256" key="7">
    <source>
        <dbReference type="ARBA" id="ARBA00022801"/>
    </source>
</evidence>
<dbReference type="FunFam" id="3.40.50.300:FF:000269">
    <property type="entry name" value="ATP-dependent RNA helicase SUPV3L1, mitochondrial"/>
    <property type="match status" value="1"/>
</dbReference>
<dbReference type="InterPro" id="IPR050699">
    <property type="entry name" value="RNA-DNA_Helicase"/>
</dbReference>
<dbReference type="PANTHER" id="PTHR12131">
    <property type="entry name" value="ATP-DEPENDENT RNA AND DNA HELICASE"/>
    <property type="match status" value="1"/>
</dbReference>
<dbReference type="Gene3D" id="1.20.58.1080">
    <property type="match status" value="1"/>
</dbReference>
<name>A0A177AY75_9BILA</name>
<keyword evidence="11" id="KW-0496">Mitochondrion</keyword>
<dbReference type="SUPFAM" id="SSF52540">
    <property type="entry name" value="P-loop containing nucleoside triphosphate hydrolases"/>
    <property type="match status" value="1"/>
</dbReference>
<dbReference type="FunFam" id="1.20.58.1080:FF:000001">
    <property type="entry name" value="ATP-dependent RNA helicase SUPV3L1, mitochondrial"/>
    <property type="match status" value="1"/>
</dbReference>
<keyword evidence="7" id="KW-0378">Hydrolase</keyword>
<evidence type="ECO:0000256" key="1">
    <source>
        <dbReference type="ARBA" id="ARBA00001936"/>
    </source>
</evidence>
<evidence type="ECO:0000313" key="15">
    <source>
        <dbReference type="EMBL" id="OAF66361.1"/>
    </source>
</evidence>
<keyword evidence="10" id="KW-0809">Transit peptide</keyword>
<dbReference type="InterPro" id="IPR041082">
    <property type="entry name" value="Suv3_C_1"/>
</dbReference>
<evidence type="ECO:0000259" key="13">
    <source>
        <dbReference type="PROSITE" id="PS51192"/>
    </source>
</evidence>
<evidence type="ECO:0000256" key="5">
    <source>
        <dbReference type="ARBA" id="ARBA00012552"/>
    </source>
</evidence>
<dbReference type="Pfam" id="PF22527">
    <property type="entry name" value="DEXQc_Suv3"/>
    <property type="match status" value="1"/>
</dbReference>
<feature type="domain" description="Helicase ATP-binding" evidence="13">
    <location>
        <begin position="147"/>
        <end position="305"/>
    </location>
</feature>
<comment type="cofactor">
    <cofactor evidence="1">
        <name>Mn(2+)</name>
        <dbReference type="ChEBI" id="CHEBI:29035"/>
    </cofactor>
</comment>
<dbReference type="EMBL" id="LWCA01000955">
    <property type="protein sequence ID" value="OAF66361.1"/>
    <property type="molecule type" value="Genomic_DNA"/>
</dbReference>
<evidence type="ECO:0000256" key="12">
    <source>
        <dbReference type="ARBA" id="ARBA00047984"/>
    </source>
</evidence>
<dbReference type="InterPro" id="IPR044774">
    <property type="entry name" value="Suv3_DEXQc"/>
</dbReference>
<dbReference type="EC" id="3.6.4.13" evidence="5"/>
<evidence type="ECO:0000259" key="14">
    <source>
        <dbReference type="PROSITE" id="PS51194"/>
    </source>
</evidence>
<dbReference type="Gene3D" id="3.40.50.300">
    <property type="entry name" value="P-loop containing nucleotide triphosphate hydrolases"/>
    <property type="match status" value="2"/>
</dbReference>
<dbReference type="InterPro" id="IPR001650">
    <property type="entry name" value="Helicase_C-like"/>
</dbReference>
<dbReference type="Gene3D" id="1.10.1740.140">
    <property type="match status" value="1"/>
</dbReference>
<keyword evidence="8" id="KW-0347">Helicase</keyword>
<dbReference type="GO" id="GO:0003724">
    <property type="term" value="F:RNA helicase activity"/>
    <property type="evidence" value="ECO:0007669"/>
    <property type="project" value="UniProtKB-EC"/>
</dbReference>
<dbReference type="GO" id="GO:0000965">
    <property type="term" value="P:mitochondrial RNA 3'-end processing"/>
    <property type="evidence" value="ECO:0007669"/>
    <property type="project" value="TreeGrafter"/>
</dbReference>
<dbReference type="AlphaFoldDB" id="A0A177AY75"/>
<dbReference type="InterPro" id="IPR041453">
    <property type="entry name" value="Suv3_N"/>
</dbReference>
<dbReference type="GO" id="GO:0005759">
    <property type="term" value="C:mitochondrial matrix"/>
    <property type="evidence" value="ECO:0007669"/>
    <property type="project" value="UniProtKB-SubCell"/>
</dbReference>
<protein>
    <recommendedName>
        <fullName evidence="5">RNA helicase</fullName>
        <ecNumber evidence="5">3.6.4.13</ecNumber>
    </recommendedName>
</protein>
<evidence type="ECO:0000256" key="6">
    <source>
        <dbReference type="ARBA" id="ARBA00022741"/>
    </source>
</evidence>
<dbReference type="CDD" id="cd18805">
    <property type="entry name" value="SF2_C_suv3"/>
    <property type="match status" value="1"/>
</dbReference>
<dbReference type="Gene3D" id="1.20.272.40">
    <property type="match status" value="1"/>
</dbReference>
<evidence type="ECO:0000256" key="10">
    <source>
        <dbReference type="ARBA" id="ARBA00022946"/>
    </source>
</evidence>
<evidence type="ECO:0000256" key="11">
    <source>
        <dbReference type="ARBA" id="ARBA00023128"/>
    </source>
</evidence>
<dbReference type="Proteomes" id="UP000078046">
    <property type="component" value="Unassembled WGS sequence"/>
</dbReference>
<dbReference type="PANTHER" id="PTHR12131:SF1">
    <property type="entry name" value="ATP-DEPENDENT RNA HELICASE SUPV3L1, MITOCHONDRIAL-RELATED"/>
    <property type="match status" value="1"/>
</dbReference>
<dbReference type="PROSITE" id="PS51192">
    <property type="entry name" value="HELICASE_ATP_BIND_1"/>
    <property type="match status" value="1"/>
</dbReference>
<organism evidence="15 16">
    <name type="scientific">Intoshia linei</name>
    <dbReference type="NCBI Taxonomy" id="1819745"/>
    <lineage>
        <taxon>Eukaryota</taxon>
        <taxon>Metazoa</taxon>
        <taxon>Spiralia</taxon>
        <taxon>Lophotrochozoa</taxon>
        <taxon>Mesozoa</taxon>
        <taxon>Orthonectida</taxon>
        <taxon>Rhopaluridae</taxon>
        <taxon>Intoshia</taxon>
    </lineage>
</organism>
<dbReference type="GO" id="GO:0016787">
    <property type="term" value="F:hydrolase activity"/>
    <property type="evidence" value="ECO:0007669"/>
    <property type="project" value="UniProtKB-KW"/>
</dbReference>
<evidence type="ECO:0000256" key="4">
    <source>
        <dbReference type="ARBA" id="ARBA00008708"/>
    </source>
</evidence>
<evidence type="ECO:0000256" key="2">
    <source>
        <dbReference type="ARBA" id="ARBA00001946"/>
    </source>
</evidence>
<evidence type="ECO:0000313" key="16">
    <source>
        <dbReference type="Proteomes" id="UP000078046"/>
    </source>
</evidence>
<dbReference type="GO" id="GO:0005524">
    <property type="term" value="F:ATP binding"/>
    <property type="evidence" value="ECO:0007669"/>
    <property type="project" value="UniProtKB-KW"/>
</dbReference>
<dbReference type="InterPro" id="IPR014001">
    <property type="entry name" value="Helicase_ATP-bd"/>
</dbReference>
<dbReference type="Pfam" id="PF18114">
    <property type="entry name" value="Suv3_N"/>
    <property type="match status" value="1"/>
</dbReference>
<dbReference type="CDD" id="cd17913">
    <property type="entry name" value="DEXQc_Suv3"/>
    <property type="match status" value="1"/>
</dbReference>
<dbReference type="InterPro" id="IPR022192">
    <property type="entry name" value="SUV3_C"/>
</dbReference>
<dbReference type="OrthoDB" id="6692397at2759"/>
<comment type="similarity">
    <text evidence="4">Belongs to the helicase family.</text>
</comment>
<comment type="caution">
    <text evidence="15">The sequence shown here is derived from an EMBL/GenBank/DDBJ whole genome shotgun (WGS) entry which is preliminary data.</text>
</comment>
<dbReference type="Pfam" id="PF12513">
    <property type="entry name" value="SUV3_C"/>
    <property type="match status" value="1"/>
</dbReference>
<comment type="cofactor">
    <cofactor evidence="2">
        <name>Mg(2+)</name>
        <dbReference type="ChEBI" id="CHEBI:18420"/>
    </cofactor>
</comment>
<comment type="subcellular location">
    <subcellularLocation>
        <location evidence="3">Mitochondrion matrix</location>
    </subcellularLocation>
</comment>
<dbReference type="PROSITE" id="PS51194">
    <property type="entry name" value="HELICASE_CTER"/>
    <property type="match status" value="1"/>
</dbReference>
<dbReference type="InterPro" id="IPR055206">
    <property type="entry name" value="DEXQc_SUV3"/>
</dbReference>
<keyword evidence="16" id="KW-1185">Reference proteome</keyword>
<gene>
    <name evidence="15" type="ORF">A3Q56_05920</name>
</gene>
<keyword evidence="6" id="KW-0547">Nucleotide-binding</keyword>
<reference evidence="15 16" key="1">
    <citation type="submission" date="2016-04" db="EMBL/GenBank/DDBJ databases">
        <title>The genome of Intoshia linei affirms orthonectids as highly simplified spiralians.</title>
        <authorList>
            <person name="Mikhailov K.V."/>
            <person name="Slusarev G.S."/>
            <person name="Nikitin M.A."/>
            <person name="Logacheva M.D."/>
            <person name="Penin A."/>
            <person name="Aleoshin V."/>
            <person name="Panchin Y.V."/>
        </authorList>
    </citation>
    <scope>NUCLEOTIDE SEQUENCE [LARGE SCALE GENOMIC DNA]</scope>
    <source>
        <strain evidence="15">Intl2013</strain>
        <tissue evidence="15">Whole animal</tissue>
    </source>
</reference>
<sequence>MNNKNLDSGYYGRCFSNNFTDLFKPVNVAPIVKNSPNRIKIDQGRLNKKLELFRSTTNIMKLASQHKIDSVLFPQVYNSFKKFIKESTQLPDDINIIIDEILLEKCHVDSLFPYFLSHAKQMFPHLDCMEDLLIVADLTKPSSWYSEARKIKRKIIYHAGPTNSGKTHNALKKLYDSESGVYCAPLRLLANEIYRKMNSNKINCDLITGEERLFANTDSVESKHISCTVEMTNLLCQYDVAIIDEIQMISDPGRGWAWTRVFLGLCAQELHVCGDESAINLIKSLTIDCGDEFEVHTYKRLTPLKIDKKALVSLANVQPGDCIVCFSKSDIYKVNVELEKLKTKNCVIYGTLPPGTKYAQSLKFNESNDYNIMVATDAIGMGINLYINNYIRNIKRIIFYSLLKPNINTKGETDIEQLTPSVAKQISGRAGRFRSDHKIGYVTTFHQSHLLDLIELLSLNIEPLEKAGIQPTAEQIEMFAYHLPNLTLSNIFDIFLKMSKTDNEKFFMCRADDFKYIADLLEHLPLDLKSRYQFCRSPISKKQQFVCNSLLKMARRFSKNEIISYEWLKTQINWPFYVPESLHDLNVLENVYDVLDLYLWLSCRFPSHFCDSYDVKLIRTELDSVINAGINNLSSFFSKSENLLKTRFNKMKYAKFSETNFRNQLKVTDQKIPPIKNNQSVMEYIVKYNLLTPHILSKLQNEITNKINLALNSRKKH</sequence>
<dbReference type="InterPro" id="IPR027417">
    <property type="entry name" value="P-loop_NTPase"/>
</dbReference>
<dbReference type="SMART" id="SM00490">
    <property type="entry name" value="HELICc"/>
    <property type="match status" value="1"/>
</dbReference>
<evidence type="ECO:0000256" key="3">
    <source>
        <dbReference type="ARBA" id="ARBA00004305"/>
    </source>
</evidence>
<feature type="domain" description="Helicase C-terminal" evidence="14">
    <location>
        <begin position="307"/>
        <end position="472"/>
    </location>
</feature>
<accession>A0A177AY75</accession>
<evidence type="ECO:0000256" key="9">
    <source>
        <dbReference type="ARBA" id="ARBA00022840"/>
    </source>
</evidence>
<evidence type="ECO:0000256" key="8">
    <source>
        <dbReference type="ARBA" id="ARBA00022806"/>
    </source>
</evidence>
<dbReference type="Pfam" id="PF00271">
    <property type="entry name" value="Helicase_C"/>
    <property type="match status" value="1"/>
</dbReference>
<comment type="catalytic activity">
    <reaction evidence="12">
        <text>ATP + H2O = ADP + phosphate + H(+)</text>
        <dbReference type="Rhea" id="RHEA:13065"/>
        <dbReference type="ChEBI" id="CHEBI:15377"/>
        <dbReference type="ChEBI" id="CHEBI:15378"/>
        <dbReference type="ChEBI" id="CHEBI:30616"/>
        <dbReference type="ChEBI" id="CHEBI:43474"/>
        <dbReference type="ChEBI" id="CHEBI:456216"/>
        <dbReference type="EC" id="3.6.4.13"/>
    </reaction>
</comment>
<keyword evidence="9" id="KW-0067">ATP-binding</keyword>
<proteinExistence type="inferred from homology"/>